<feature type="region of interest" description="Disordered" evidence="1">
    <location>
        <begin position="115"/>
        <end position="134"/>
    </location>
</feature>
<evidence type="ECO:0000313" key="3">
    <source>
        <dbReference type="Proteomes" id="UP000006729"/>
    </source>
</evidence>
<evidence type="ECO:0000256" key="1">
    <source>
        <dbReference type="SAM" id="MobiDB-lite"/>
    </source>
</evidence>
<feature type="compositionally biased region" description="Basic and acidic residues" evidence="1">
    <location>
        <begin position="43"/>
        <end position="60"/>
    </location>
</feature>
<gene>
    <name evidence="2" type="ORF">POPTR_017G042000</name>
</gene>
<proteinExistence type="predicted"/>
<dbReference type="HOGENOM" id="CLU_1621780_0_0_1"/>
<reference evidence="2 3" key="1">
    <citation type="journal article" date="2006" name="Science">
        <title>The genome of black cottonwood, Populus trichocarpa (Torr. &amp; Gray).</title>
        <authorList>
            <person name="Tuskan G.A."/>
            <person name="Difazio S."/>
            <person name="Jansson S."/>
            <person name="Bohlmann J."/>
            <person name="Grigoriev I."/>
            <person name="Hellsten U."/>
            <person name="Putnam N."/>
            <person name="Ralph S."/>
            <person name="Rombauts S."/>
            <person name="Salamov A."/>
            <person name="Schein J."/>
            <person name="Sterck L."/>
            <person name="Aerts A."/>
            <person name="Bhalerao R.R."/>
            <person name="Bhalerao R.P."/>
            <person name="Blaudez D."/>
            <person name="Boerjan W."/>
            <person name="Brun A."/>
            <person name="Brunner A."/>
            <person name="Busov V."/>
            <person name="Campbell M."/>
            <person name="Carlson J."/>
            <person name="Chalot M."/>
            <person name="Chapman J."/>
            <person name="Chen G.L."/>
            <person name="Cooper D."/>
            <person name="Coutinho P.M."/>
            <person name="Couturier J."/>
            <person name="Covert S."/>
            <person name="Cronk Q."/>
            <person name="Cunningham R."/>
            <person name="Davis J."/>
            <person name="Degroeve S."/>
            <person name="Dejardin A."/>
            <person name="Depamphilis C."/>
            <person name="Detter J."/>
            <person name="Dirks B."/>
            <person name="Dubchak I."/>
            <person name="Duplessis S."/>
            <person name="Ehlting J."/>
            <person name="Ellis B."/>
            <person name="Gendler K."/>
            <person name="Goodstein D."/>
            <person name="Gribskov M."/>
            <person name="Grimwood J."/>
            <person name="Groover A."/>
            <person name="Gunter L."/>
            <person name="Hamberger B."/>
            <person name="Heinze B."/>
            <person name="Helariutta Y."/>
            <person name="Henrissat B."/>
            <person name="Holligan D."/>
            <person name="Holt R."/>
            <person name="Huang W."/>
            <person name="Islam-Faridi N."/>
            <person name="Jones S."/>
            <person name="Jones-Rhoades M."/>
            <person name="Jorgensen R."/>
            <person name="Joshi C."/>
            <person name="Kangasjarvi J."/>
            <person name="Karlsson J."/>
            <person name="Kelleher C."/>
            <person name="Kirkpatrick R."/>
            <person name="Kirst M."/>
            <person name="Kohler A."/>
            <person name="Kalluri U."/>
            <person name="Larimer F."/>
            <person name="Leebens-Mack J."/>
            <person name="Leple J.C."/>
            <person name="Locascio P."/>
            <person name="Lou Y."/>
            <person name="Lucas S."/>
            <person name="Martin F."/>
            <person name="Montanini B."/>
            <person name="Napoli C."/>
            <person name="Nelson D.R."/>
            <person name="Nelson C."/>
            <person name="Nieminen K."/>
            <person name="Nilsson O."/>
            <person name="Pereda V."/>
            <person name="Peter G."/>
            <person name="Philippe R."/>
            <person name="Pilate G."/>
            <person name="Poliakov A."/>
            <person name="Razumovskaya J."/>
            <person name="Richardson P."/>
            <person name="Rinaldi C."/>
            <person name="Ritland K."/>
            <person name="Rouze P."/>
            <person name="Ryaboy D."/>
            <person name="Schmutz J."/>
            <person name="Schrader J."/>
            <person name="Segerman B."/>
            <person name="Shin H."/>
            <person name="Siddiqui A."/>
            <person name="Sterky F."/>
            <person name="Terry A."/>
            <person name="Tsai C.J."/>
            <person name="Uberbacher E."/>
            <person name="Unneberg P."/>
            <person name="Vahala J."/>
            <person name="Wall K."/>
            <person name="Wessler S."/>
            <person name="Yang G."/>
            <person name="Yin T."/>
            <person name="Douglas C."/>
            <person name="Marra M."/>
            <person name="Sandberg G."/>
            <person name="Van de Peer Y."/>
            <person name="Rokhsar D."/>
        </authorList>
    </citation>
    <scope>NUCLEOTIDE SEQUENCE [LARGE SCALE GENOMIC DNA]</scope>
    <source>
        <strain evidence="3">cv. Nisqually</strain>
    </source>
</reference>
<keyword evidence="3" id="KW-1185">Reference proteome</keyword>
<sequence>MIRCPPNQQAKRYDRQTSLINNQKPLSPSKEDESSSSSNQSARIEDSSSHHGQRENRESTEQSNNLNQGAQTEGRHQQQTDQTIWNQEDLRSIANINSIPPGKYLKQQQFPWARKNQVHDAAEQNNMKTKKHRASRCLLRQEKTITKRISRLKHSPAQQIPISQ</sequence>
<dbReference type="InParanoid" id="B9MXT8"/>
<protein>
    <submittedName>
        <fullName evidence="2">Uncharacterized protein</fullName>
    </submittedName>
</protein>
<dbReference type="Proteomes" id="UP000006729">
    <property type="component" value="Chromosome 17"/>
</dbReference>
<feature type="region of interest" description="Disordered" evidence="1">
    <location>
        <begin position="1"/>
        <end position="88"/>
    </location>
</feature>
<feature type="compositionally biased region" description="Polar residues" evidence="1">
    <location>
        <begin position="1"/>
        <end position="26"/>
    </location>
</feature>
<dbReference type="EMBL" id="CM009306">
    <property type="protein sequence ID" value="PNS95184.1"/>
    <property type="molecule type" value="Genomic_DNA"/>
</dbReference>
<name>B9MXT8_POPTR</name>
<dbReference type="AlphaFoldDB" id="B9MXT8"/>
<feature type="compositionally biased region" description="Polar residues" evidence="1">
    <location>
        <begin position="61"/>
        <end position="72"/>
    </location>
</feature>
<organism evidence="2 3">
    <name type="scientific">Populus trichocarpa</name>
    <name type="common">Western balsam poplar</name>
    <name type="synonym">Populus balsamifera subsp. trichocarpa</name>
    <dbReference type="NCBI Taxonomy" id="3694"/>
    <lineage>
        <taxon>Eukaryota</taxon>
        <taxon>Viridiplantae</taxon>
        <taxon>Streptophyta</taxon>
        <taxon>Embryophyta</taxon>
        <taxon>Tracheophyta</taxon>
        <taxon>Spermatophyta</taxon>
        <taxon>Magnoliopsida</taxon>
        <taxon>eudicotyledons</taxon>
        <taxon>Gunneridae</taxon>
        <taxon>Pentapetalae</taxon>
        <taxon>rosids</taxon>
        <taxon>fabids</taxon>
        <taxon>Malpighiales</taxon>
        <taxon>Salicaceae</taxon>
        <taxon>Saliceae</taxon>
        <taxon>Populus</taxon>
    </lineage>
</organism>
<evidence type="ECO:0000313" key="2">
    <source>
        <dbReference type="EMBL" id="PNS95184.1"/>
    </source>
</evidence>
<accession>B9MXT8</accession>